<sequence length="417" mass="47664">MCLKLILFSVLLVIVGAEKVRYDNYGLYKVHPENEEHLKFLKDLYTNDEGYDFWTPPSLVGEFVNIVSPPELKEELEHSLKKRSIRAELKVENIQEAFDAQIISRKKRNADDELFWTNYQTTENIYAWFDRLEARYAFVKKITIGQSYEGRDITGIKIGRNDSRRAIFLHAGEVGADWLSPTVVTYIADQLIHSDDRETRAAAEEFTWYIFPVANPDGFQFSQDSVRGWIKNRRPTNATTTGIDLTKNWNAQWGVSGGSFDARDDNYIGLGPFSEPETRFLSNFIQTIGTSLTGFFSFRAYGQKLLLPFAHSSDPLYNYNEMIIIARRAMGSLAVRYDTQYRVGTSKNIHDGATGSIVDWVKHRFNPTLAATYLLRDNGFWGYTLPPNQILPTAEETLDSLLAIIREAKFINVLPSS</sequence>
<dbReference type="FunFam" id="3.30.70.340:FF:000002">
    <property type="entry name" value="Carboxypeptidase A"/>
    <property type="match status" value="1"/>
</dbReference>
<keyword evidence="6 13" id="KW-0732">Signal</keyword>
<evidence type="ECO:0000256" key="10">
    <source>
        <dbReference type="ARBA" id="ARBA00023157"/>
    </source>
</evidence>
<dbReference type="Pfam" id="PF02244">
    <property type="entry name" value="Propep_M14"/>
    <property type="match status" value="1"/>
</dbReference>
<keyword evidence="5" id="KW-0479">Metal-binding</keyword>
<dbReference type="EMBL" id="LR824547">
    <property type="protein sequence ID" value="CAH1637890.1"/>
    <property type="molecule type" value="Genomic_DNA"/>
</dbReference>
<dbReference type="FunFam" id="3.40.630.10:FF:000084">
    <property type="entry name" value="Carboxypeptidase B2"/>
    <property type="match status" value="1"/>
</dbReference>
<evidence type="ECO:0000313" key="16">
    <source>
        <dbReference type="Proteomes" id="UP001153321"/>
    </source>
</evidence>
<dbReference type="GO" id="GO:0005615">
    <property type="term" value="C:extracellular space"/>
    <property type="evidence" value="ECO:0007669"/>
    <property type="project" value="TreeGrafter"/>
</dbReference>
<evidence type="ECO:0000256" key="11">
    <source>
        <dbReference type="ARBA" id="ARBA00069039"/>
    </source>
</evidence>
<evidence type="ECO:0000256" key="2">
    <source>
        <dbReference type="ARBA" id="ARBA00005988"/>
    </source>
</evidence>
<dbReference type="SUPFAM" id="SSF53187">
    <property type="entry name" value="Zn-dependent exopeptidases"/>
    <property type="match status" value="1"/>
</dbReference>
<keyword evidence="3" id="KW-0121">Carboxypeptidase</keyword>
<dbReference type="PANTHER" id="PTHR11705">
    <property type="entry name" value="PROTEASE FAMILY M14 CARBOXYPEPTIDASE A,B"/>
    <property type="match status" value="1"/>
</dbReference>
<comment type="similarity">
    <text evidence="2 12">Belongs to the peptidase M14 family.</text>
</comment>
<evidence type="ECO:0000313" key="15">
    <source>
        <dbReference type="EMBL" id="CAH1637890.1"/>
    </source>
</evidence>
<evidence type="ECO:0000256" key="5">
    <source>
        <dbReference type="ARBA" id="ARBA00022723"/>
    </source>
</evidence>
<keyword evidence="10" id="KW-1015">Disulfide bond</keyword>
<evidence type="ECO:0000256" key="12">
    <source>
        <dbReference type="PROSITE-ProRule" id="PRU01379"/>
    </source>
</evidence>
<evidence type="ECO:0000259" key="14">
    <source>
        <dbReference type="PROSITE" id="PS52035"/>
    </source>
</evidence>
<evidence type="ECO:0000256" key="13">
    <source>
        <dbReference type="SAM" id="SignalP"/>
    </source>
</evidence>
<evidence type="ECO:0000256" key="3">
    <source>
        <dbReference type="ARBA" id="ARBA00022645"/>
    </source>
</evidence>
<dbReference type="InterPro" id="IPR036990">
    <property type="entry name" value="M14A-like_propep"/>
</dbReference>
<keyword evidence="7" id="KW-0378">Hydrolase</keyword>
<evidence type="ECO:0000256" key="9">
    <source>
        <dbReference type="ARBA" id="ARBA00023049"/>
    </source>
</evidence>
<dbReference type="Proteomes" id="UP001153321">
    <property type="component" value="Chromosome 16"/>
</dbReference>
<dbReference type="Pfam" id="PF00246">
    <property type="entry name" value="Peptidase_M14"/>
    <property type="match status" value="1"/>
</dbReference>
<dbReference type="SUPFAM" id="SSF54897">
    <property type="entry name" value="Protease propeptides/inhibitors"/>
    <property type="match status" value="1"/>
</dbReference>
<evidence type="ECO:0000256" key="8">
    <source>
        <dbReference type="ARBA" id="ARBA00022833"/>
    </source>
</evidence>
<feature type="domain" description="Peptidase M14" evidence="14">
    <location>
        <begin position="118"/>
        <end position="408"/>
    </location>
</feature>
<dbReference type="InterPro" id="IPR003146">
    <property type="entry name" value="M14A_act_pep"/>
</dbReference>
<evidence type="ECO:0000256" key="7">
    <source>
        <dbReference type="ARBA" id="ARBA00022801"/>
    </source>
</evidence>
<gene>
    <name evidence="15" type="ORF">SPLIT_LOCUS3248</name>
</gene>
<reference evidence="15" key="1">
    <citation type="submission" date="2022-02" db="EMBL/GenBank/DDBJ databases">
        <authorList>
            <person name="King R."/>
        </authorList>
    </citation>
    <scope>NUCLEOTIDE SEQUENCE</scope>
</reference>
<evidence type="ECO:0000256" key="6">
    <source>
        <dbReference type="ARBA" id="ARBA00022729"/>
    </source>
</evidence>
<organism evidence="15 16">
    <name type="scientific">Spodoptera littoralis</name>
    <name type="common">Egyptian cotton leafworm</name>
    <dbReference type="NCBI Taxonomy" id="7109"/>
    <lineage>
        <taxon>Eukaryota</taxon>
        <taxon>Metazoa</taxon>
        <taxon>Ecdysozoa</taxon>
        <taxon>Arthropoda</taxon>
        <taxon>Hexapoda</taxon>
        <taxon>Insecta</taxon>
        <taxon>Pterygota</taxon>
        <taxon>Neoptera</taxon>
        <taxon>Endopterygota</taxon>
        <taxon>Lepidoptera</taxon>
        <taxon>Glossata</taxon>
        <taxon>Ditrysia</taxon>
        <taxon>Noctuoidea</taxon>
        <taxon>Noctuidae</taxon>
        <taxon>Amphipyrinae</taxon>
        <taxon>Spodoptera</taxon>
    </lineage>
</organism>
<dbReference type="GO" id="GO:0006508">
    <property type="term" value="P:proteolysis"/>
    <property type="evidence" value="ECO:0007669"/>
    <property type="project" value="UniProtKB-KW"/>
</dbReference>
<accession>A0A9P0I2N8</accession>
<evidence type="ECO:0000256" key="1">
    <source>
        <dbReference type="ARBA" id="ARBA00001947"/>
    </source>
</evidence>
<keyword evidence="16" id="KW-1185">Reference proteome</keyword>
<dbReference type="GO" id="GO:0004181">
    <property type="term" value="F:metallocarboxypeptidase activity"/>
    <property type="evidence" value="ECO:0007669"/>
    <property type="project" value="InterPro"/>
</dbReference>
<comment type="cofactor">
    <cofactor evidence="1">
        <name>Zn(2+)</name>
        <dbReference type="ChEBI" id="CHEBI:29105"/>
    </cofactor>
</comment>
<dbReference type="GO" id="GO:0008270">
    <property type="term" value="F:zinc ion binding"/>
    <property type="evidence" value="ECO:0007669"/>
    <property type="project" value="InterPro"/>
</dbReference>
<keyword evidence="9" id="KW-0482">Metalloprotease</keyword>
<keyword evidence="8" id="KW-0862">Zinc</keyword>
<name>A0A9P0I2N8_SPOLI</name>
<dbReference type="Gene3D" id="3.40.630.10">
    <property type="entry name" value="Zn peptidases"/>
    <property type="match status" value="1"/>
</dbReference>
<proteinExistence type="inferred from homology"/>
<dbReference type="Gene3D" id="3.30.70.340">
    <property type="entry name" value="Metallocarboxypeptidase-like"/>
    <property type="match status" value="1"/>
</dbReference>
<comment type="caution">
    <text evidence="12">Lacks conserved residue(s) required for the propagation of feature annotation.</text>
</comment>
<protein>
    <recommendedName>
        <fullName evidence="11">Zinc carboxypeptidase A 1</fullName>
    </recommendedName>
</protein>
<feature type="chain" id="PRO_5040383493" description="Zinc carboxypeptidase A 1" evidence="13">
    <location>
        <begin position="18"/>
        <end position="417"/>
    </location>
</feature>
<dbReference type="PROSITE" id="PS52035">
    <property type="entry name" value="PEPTIDASE_M14"/>
    <property type="match status" value="1"/>
</dbReference>
<dbReference type="AlphaFoldDB" id="A0A9P0I2N8"/>
<keyword evidence="4" id="KW-0645">Protease</keyword>
<feature type="signal peptide" evidence="13">
    <location>
        <begin position="1"/>
        <end position="17"/>
    </location>
</feature>
<dbReference type="SMART" id="SM00631">
    <property type="entry name" value="Zn_pept"/>
    <property type="match status" value="1"/>
</dbReference>
<dbReference type="InterPro" id="IPR000834">
    <property type="entry name" value="Peptidase_M14"/>
</dbReference>
<dbReference type="PANTHER" id="PTHR11705:SF153">
    <property type="entry name" value="ZINC CARBOXYPEPTIDASE A 1-LIKE PROTEIN"/>
    <property type="match status" value="1"/>
</dbReference>
<evidence type="ECO:0000256" key="4">
    <source>
        <dbReference type="ARBA" id="ARBA00022670"/>
    </source>
</evidence>